<dbReference type="PANTHER" id="PTHR46892">
    <property type="entry name" value="VISUAL SYSTEM HOMEOBOX 2"/>
    <property type="match status" value="1"/>
</dbReference>
<dbReference type="EMBL" id="QUSF01000004">
    <property type="protein sequence ID" value="RLW10548.1"/>
    <property type="molecule type" value="Genomic_DNA"/>
</dbReference>
<sequence length="140" mass="15529">MSAKPSRRTIFTSYQLEELEKAFNEAHYPDVYAREMLAMKTELPEDRIQISSSYGFSASRVQCIGAVSPTAVCSRSLQPGEGMRWSVCVSVSVCPQVRTRICLWPSSGHSARAAPGWDRIALEDLQPSEVQESQIGSMKV</sequence>
<keyword evidence="5" id="KW-1185">Reference proteome</keyword>
<dbReference type="PROSITE" id="PS50071">
    <property type="entry name" value="HOMEOBOX_2"/>
    <property type="match status" value="1"/>
</dbReference>
<name>A0A3L8SXR5_CHLGU</name>
<comment type="caution">
    <text evidence="4">The sequence shown here is derived from an EMBL/GenBank/DDBJ whole genome shotgun (WGS) entry which is preliminary data.</text>
</comment>
<evidence type="ECO:0000256" key="2">
    <source>
        <dbReference type="RuleBase" id="RU000682"/>
    </source>
</evidence>
<dbReference type="Proteomes" id="UP000276834">
    <property type="component" value="Unassembled WGS sequence"/>
</dbReference>
<dbReference type="AlphaFoldDB" id="A0A3L8SXR5"/>
<dbReference type="InterPro" id="IPR001356">
    <property type="entry name" value="HD"/>
</dbReference>
<accession>A0A3L8SXR5</accession>
<protein>
    <recommendedName>
        <fullName evidence="3">Homeobox domain-containing protein</fullName>
    </recommendedName>
</protein>
<dbReference type="GO" id="GO:0006357">
    <property type="term" value="P:regulation of transcription by RNA polymerase II"/>
    <property type="evidence" value="ECO:0007669"/>
    <property type="project" value="TreeGrafter"/>
</dbReference>
<evidence type="ECO:0000259" key="3">
    <source>
        <dbReference type="PROSITE" id="PS50071"/>
    </source>
</evidence>
<dbReference type="SMART" id="SM00389">
    <property type="entry name" value="HOX"/>
    <property type="match status" value="1"/>
</dbReference>
<dbReference type="SUPFAM" id="SSF46689">
    <property type="entry name" value="Homeodomain-like"/>
    <property type="match status" value="1"/>
</dbReference>
<dbReference type="Gene3D" id="1.10.10.60">
    <property type="entry name" value="Homeodomain-like"/>
    <property type="match status" value="1"/>
</dbReference>
<dbReference type="InterPro" id="IPR052294">
    <property type="entry name" value="VSX_homeobox_regulators"/>
</dbReference>
<dbReference type="GO" id="GO:1990837">
    <property type="term" value="F:sequence-specific double-stranded DNA binding"/>
    <property type="evidence" value="ECO:0007669"/>
    <property type="project" value="TreeGrafter"/>
</dbReference>
<dbReference type="GO" id="GO:0005634">
    <property type="term" value="C:nucleus"/>
    <property type="evidence" value="ECO:0007669"/>
    <property type="project" value="UniProtKB-SubCell"/>
</dbReference>
<evidence type="ECO:0000256" key="1">
    <source>
        <dbReference type="PROSITE-ProRule" id="PRU00108"/>
    </source>
</evidence>
<dbReference type="Pfam" id="PF00046">
    <property type="entry name" value="Homeodomain"/>
    <property type="match status" value="1"/>
</dbReference>
<dbReference type="InterPro" id="IPR009057">
    <property type="entry name" value="Homeodomain-like_sf"/>
</dbReference>
<organism evidence="4 5">
    <name type="scientific">Chloebia gouldiae</name>
    <name type="common">Gouldian finch</name>
    <name type="synonym">Erythrura gouldiae</name>
    <dbReference type="NCBI Taxonomy" id="44316"/>
    <lineage>
        <taxon>Eukaryota</taxon>
        <taxon>Metazoa</taxon>
        <taxon>Chordata</taxon>
        <taxon>Craniata</taxon>
        <taxon>Vertebrata</taxon>
        <taxon>Euteleostomi</taxon>
        <taxon>Archelosauria</taxon>
        <taxon>Archosauria</taxon>
        <taxon>Dinosauria</taxon>
        <taxon>Saurischia</taxon>
        <taxon>Theropoda</taxon>
        <taxon>Coelurosauria</taxon>
        <taxon>Aves</taxon>
        <taxon>Neognathae</taxon>
        <taxon>Neoaves</taxon>
        <taxon>Telluraves</taxon>
        <taxon>Australaves</taxon>
        <taxon>Passeriformes</taxon>
        <taxon>Passeroidea</taxon>
        <taxon>Passeridae</taxon>
        <taxon>Chloebia</taxon>
    </lineage>
</organism>
<dbReference type="CDD" id="cd00086">
    <property type="entry name" value="homeodomain"/>
    <property type="match status" value="1"/>
</dbReference>
<keyword evidence="1 2" id="KW-0371">Homeobox</keyword>
<feature type="DNA-binding region" description="Homeobox" evidence="1">
    <location>
        <begin position="4"/>
        <end position="51"/>
    </location>
</feature>
<keyword evidence="1 2" id="KW-0539">Nucleus</keyword>
<evidence type="ECO:0000313" key="5">
    <source>
        <dbReference type="Proteomes" id="UP000276834"/>
    </source>
</evidence>
<gene>
    <name evidence="4" type="ORF">DV515_00002121</name>
</gene>
<evidence type="ECO:0000313" key="4">
    <source>
        <dbReference type="EMBL" id="RLW10548.1"/>
    </source>
</evidence>
<reference evidence="4 5" key="1">
    <citation type="journal article" date="2018" name="Proc. R. Soc. B">
        <title>A non-coding region near Follistatin controls head colour polymorphism in the Gouldian finch.</title>
        <authorList>
            <person name="Toomey M.B."/>
            <person name="Marques C.I."/>
            <person name="Andrade P."/>
            <person name="Araujo P.M."/>
            <person name="Sabatino S."/>
            <person name="Gazda M.A."/>
            <person name="Afonso S."/>
            <person name="Lopes R.J."/>
            <person name="Corbo J.C."/>
            <person name="Carneiro M."/>
        </authorList>
    </citation>
    <scope>NUCLEOTIDE SEQUENCE [LARGE SCALE GENOMIC DNA]</scope>
    <source>
        <strain evidence="4">Red01</strain>
        <tissue evidence="4">Muscle</tissue>
    </source>
</reference>
<proteinExistence type="predicted"/>
<dbReference type="PANTHER" id="PTHR46892:SF1">
    <property type="entry name" value="VISUAL SYSTEM HOMEOBOX 2"/>
    <property type="match status" value="1"/>
</dbReference>
<feature type="domain" description="Homeobox" evidence="3">
    <location>
        <begin position="2"/>
        <end position="50"/>
    </location>
</feature>
<comment type="subcellular location">
    <subcellularLocation>
        <location evidence="1 2">Nucleus</location>
    </subcellularLocation>
</comment>
<dbReference type="OrthoDB" id="6159439at2759"/>
<keyword evidence="1 2" id="KW-0238">DNA-binding</keyword>